<evidence type="ECO:0000256" key="1">
    <source>
        <dbReference type="ARBA" id="ARBA00022786"/>
    </source>
</evidence>
<dbReference type="InterPro" id="IPR006553">
    <property type="entry name" value="Leu-rich_rpt_Cys-con_subtyp"/>
</dbReference>
<dbReference type="EMBL" id="OZ034833">
    <property type="protein sequence ID" value="CAL1674806.1"/>
    <property type="molecule type" value="Genomic_DNA"/>
</dbReference>
<evidence type="ECO:0000259" key="5">
    <source>
        <dbReference type="PROSITE" id="PS50181"/>
    </source>
</evidence>
<reference evidence="6" key="1">
    <citation type="submission" date="2024-04" db="EMBL/GenBank/DDBJ databases">
        <authorList>
            <consortium name="Molecular Ecology Group"/>
        </authorList>
    </citation>
    <scope>NUCLEOTIDE SEQUENCE</scope>
</reference>
<accession>A0AAV2N5E3</accession>
<proteinExistence type="predicted"/>
<evidence type="ECO:0008006" key="8">
    <source>
        <dbReference type="Google" id="ProtNLM"/>
    </source>
</evidence>
<dbReference type="PANTHER" id="PTHR13318:SF95">
    <property type="entry name" value="F-BOX PROTEIN YLR352W"/>
    <property type="match status" value="1"/>
</dbReference>
<keyword evidence="1" id="KW-0833">Ubl conjugation pathway</keyword>
<dbReference type="SMART" id="SM00367">
    <property type="entry name" value="LRR_CC"/>
    <property type="match status" value="5"/>
</dbReference>
<name>A0AAV2N5E3_9HYME</name>
<dbReference type="Gene3D" id="3.80.10.10">
    <property type="entry name" value="Ribonuclease Inhibitor"/>
    <property type="match status" value="3"/>
</dbReference>
<keyword evidence="2 3" id="KW-0694">RNA-binding</keyword>
<keyword evidence="7" id="KW-1185">Reference proteome</keyword>
<protein>
    <recommendedName>
        <fullName evidence="8">RNA-binding protein EEED8.10</fullName>
    </recommendedName>
</protein>
<dbReference type="CDD" id="cd00590">
    <property type="entry name" value="RRM_SF"/>
    <property type="match status" value="1"/>
</dbReference>
<dbReference type="Pfam" id="PF00076">
    <property type="entry name" value="RRM_1"/>
    <property type="match status" value="1"/>
</dbReference>
<dbReference type="GO" id="GO:0003723">
    <property type="term" value="F:RNA binding"/>
    <property type="evidence" value="ECO:0007669"/>
    <property type="project" value="UniProtKB-UniRule"/>
</dbReference>
<dbReference type="SMART" id="SM00360">
    <property type="entry name" value="RRM"/>
    <property type="match status" value="1"/>
</dbReference>
<dbReference type="GO" id="GO:0031146">
    <property type="term" value="P:SCF-dependent proteasomal ubiquitin-dependent protein catabolic process"/>
    <property type="evidence" value="ECO:0007669"/>
    <property type="project" value="TreeGrafter"/>
</dbReference>
<feature type="domain" description="RRM" evidence="4">
    <location>
        <begin position="36"/>
        <end position="113"/>
    </location>
</feature>
<evidence type="ECO:0000313" key="6">
    <source>
        <dbReference type="EMBL" id="CAL1674806.1"/>
    </source>
</evidence>
<evidence type="ECO:0000256" key="3">
    <source>
        <dbReference type="PROSITE-ProRule" id="PRU00176"/>
    </source>
</evidence>
<organism evidence="6 7">
    <name type="scientific">Lasius platythorax</name>
    <dbReference type="NCBI Taxonomy" id="488582"/>
    <lineage>
        <taxon>Eukaryota</taxon>
        <taxon>Metazoa</taxon>
        <taxon>Ecdysozoa</taxon>
        <taxon>Arthropoda</taxon>
        <taxon>Hexapoda</taxon>
        <taxon>Insecta</taxon>
        <taxon>Pterygota</taxon>
        <taxon>Neoptera</taxon>
        <taxon>Endopterygota</taxon>
        <taxon>Hymenoptera</taxon>
        <taxon>Apocrita</taxon>
        <taxon>Aculeata</taxon>
        <taxon>Formicoidea</taxon>
        <taxon>Formicidae</taxon>
        <taxon>Formicinae</taxon>
        <taxon>Lasius</taxon>
        <taxon>Lasius</taxon>
    </lineage>
</organism>
<dbReference type="SUPFAM" id="SSF54928">
    <property type="entry name" value="RNA-binding domain, RBD"/>
    <property type="match status" value="1"/>
</dbReference>
<dbReference type="InterPro" id="IPR036047">
    <property type="entry name" value="F-box-like_dom_sf"/>
</dbReference>
<dbReference type="SUPFAM" id="SSF81383">
    <property type="entry name" value="F-box domain"/>
    <property type="match status" value="1"/>
</dbReference>
<dbReference type="AlphaFoldDB" id="A0AAV2N5E3"/>
<dbReference type="PANTHER" id="PTHR13318">
    <property type="entry name" value="PARTNER OF PAIRED, ISOFORM B-RELATED"/>
    <property type="match status" value="1"/>
</dbReference>
<feature type="domain" description="F-box" evidence="5">
    <location>
        <begin position="154"/>
        <end position="198"/>
    </location>
</feature>
<dbReference type="SMART" id="SM00256">
    <property type="entry name" value="FBOX"/>
    <property type="match status" value="1"/>
</dbReference>
<dbReference type="InterPro" id="IPR032675">
    <property type="entry name" value="LRR_dom_sf"/>
</dbReference>
<evidence type="ECO:0000259" key="4">
    <source>
        <dbReference type="PROSITE" id="PS50102"/>
    </source>
</evidence>
<dbReference type="PROSITE" id="PS50102">
    <property type="entry name" value="RRM"/>
    <property type="match status" value="1"/>
</dbReference>
<dbReference type="GO" id="GO:0019005">
    <property type="term" value="C:SCF ubiquitin ligase complex"/>
    <property type="evidence" value="ECO:0007669"/>
    <property type="project" value="TreeGrafter"/>
</dbReference>
<dbReference type="InterPro" id="IPR035979">
    <property type="entry name" value="RBD_domain_sf"/>
</dbReference>
<gene>
    <name evidence="6" type="ORF">LPLAT_LOCUS1354</name>
</gene>
<evidence type="ECO:0000256" key="2">
    <source>
        <dbReference type="ARBA" id="ARBA00022884"/>
    </source>
</evidence>
<dbReference type="Pfam" id="PF25372">
    <property type="entry name" value="DUF7885"/>
    <property type="match status" value="1"/>
</dbReference>
<dbReference type="InterPro" id="IPR000504">
    <property type="entry name" value="RRM_dom"/>
</dbReference>
<dbReference type="InterPro" id="IPR001810">
    <property type="entry name" value="F-box_dom"/>
</dbReference>
<dbReference type="InterPro" id="IPR057207">
    <property type="entry name" value="FBXL15_LRR"/>
</dbReference>
<dbReference type="Pfam" id="PF00646">
    <property type="entry name" value="F-box"/>
    <property type="match status" value="1"/>
</dbReference>
<sequence length="628" mass="71642">MIDFLEAEYVETLCHISKLVSDDGLCEETIDGVPIRKLFVDNLAERTTFRDLRNCFSAYGNIENCYLRRNQGKKNYAFVTFTKVEDAMAAMQDGSKKQIRVHNRDLRVMAADSWHQPDSVDQKLYNIGKESNKIFEKKSTNEQYHQCLQNDTENVSIHILNDDCLRHIFLFLPIIDRVRIERVCKRWRDLSQDSWRMMKTLDLSPSTWGFLETHTIRTATLRKILLKCGKFLTEINLSDTSNFLRQSTLTIVGKLCPNLTSINVTALTICASGIGTLASNCKNITRFSLGPSTYGCDNELKNLFKLNKNLEYLAISKNNIAGKSLLFLPAQIHTIILDRCENIQDNHFSTALKKLENLKHLAICNCSGITVRTLKAIGEHCRGLKELEIEGGLLFAEILDVLHLTQLVNLKVLKFIYNPLVTDEFLINLAHHCQQLIYVDITGCYSVTDIGLAAIATLPKLEKLIINYINKITDNGLENMCGLKELECRKCLSITDQGMSMFIRSSSNLQLLDVSGCHNISNFTLDAAKDACNTRSNNIMLKMIIGRTTIFPEQEEEQPSPLLQLVNVDLCDDDVNTFEDMYEDMYDMFDEDVYVDNDSWIDSDSDYDYSYSYENDMLDSGLIDFIEL</sequence>
<dbReference type="SUPFAM" id="SSF52047">
    <property type="entry name" value="RNI-like"/>
    <property type="match status" value="2"/>
</dbReference>
<dbReference type="InterPro" id="IPR012677">
    <property type="entry name" value="Nucleotide-bd_a/b_plait_sf"/>
</dbReference>
<evidence type="ECO:0000313" key="7">
    <source>
        <dbReference type="Proteomes" id="UP001497644"/>
    </source>
</evidence>
<dbReference type="PROSITE" id="PS50181">
    <property type="entry name" value="FBOX"/>
    <property type="match status" value="1"/>
</dbReference>
<dbReference type="Proteomes" id="UP001497644">
    <property type="component" value="Chromosome 10"/>
</dbReference>
<dbReference type="Gene3D" id="3.30.70.330">
    <property type="match status" value="1"/>
</dbReference>